<dbReference type="Proteomes" id="UP000176287">
    <property type="component" value="Unassembled WGS sequence"/>
</dbReference>
<feature type="transmembrane region" description="Helical" evidence="1">
    <location>
        <begin position="30"/>
        <end position="51"/>
    </location>
</feature>
<reference evidence="2 3" key="1">
    <citation type="journal article" date="2016" name="Nat. Commun.">
        <title>Thousands of microbial genomes shed light on interconnected biogeochemical processes in an aquifer system.</title>
        <authorList>
            <person name="Anantharaman K."/>
            <person name="Brown C.T."/>
            <person name="Hug L.A."/>
            <person name="Sharon I."/>
            <person name="Castelle C.J."/>
            <person name="Probst A.J."/>
            <person name="Thomas B.C."/>
            <person name="Singh A."/>
            <person name="Wilkins M.J."/>
            <person name="Karaoz U."/>
            <person name="Brodie E.L."/>
            <person name="Williams K.H."/>
            <person name="Hubbard S.S."/>
            <person name="Banfield J.F."/>
        </authorList>
    </citation>
    <scope>NUCLEOTIDE SEQUENCE [LARGE SCALE GENOMIC DNA]</scope>
</reference>
<accession>A0A1G2CHX4</accession>
<gene>
    <name evidence="2" type="ORF">A3B13_02690</name>
</gene>
<keyword evidence="1" id="KW-0812">Transmembrane</keyword>
<name>A0A1G2CHX4_9BACT</name>
<organism evidence="2 3">
    <name type="scientific">Candidatus Liptonbacteria bacterium RIFCSPLOWO2_01_FULL_45_15</name>
    <dbReference type="NCBI Taxonomy" id="1798649"/>
    <lineage>
        <taxon>Bacteria</taxon>
        <taxon>Candidatus Liptoniibacteriota</taxon>
    </lineage>
</organism>
<keyword evidence="1" id="KW-0472">Membrane</keyword>
<dbReference type="EMBL" id="MHKZ01000008">
    <property type="protein sequence ID" value="OGZ00986.1"/>
    <property type="molecule type" value="Genomic_DNA"/>
</dbReference>
<sequence length="60" mass="7052">MIKSIIRQFTFIVAIIFRYGCYEQVEPMKLLALGTFLMRIALWLVLILTGINTELYKQIL</sequence>
<evidence type="ECO:0000313" key="3">
    <source>
        <dbReference type="Proteomes" id="UP000176287"/>
    </source>
</evidence>
<evidence type="ECO:0000256" key="1">
    <source>
        <dbReference type="SAM" id="Phobius"/>
    </source>
</evidence>
<dbReference type="AlphaFoldDB" id="A0A1G2CHX4"/>
<proteinExistence type="predicted"/>
<keyword evidence="1" id="KW-1133">Transmembrane helix</keyword>
<comment type="caution">
    <text evidence="2">The sequence shown here is derived from an EMBL/GenBank/DDBJ whole genome shotgun (WGS) entry which is preliminary data.</text>
</comment>
<protein>
    <submittedName>
        <fullName evidence="2">Uncharacterized protein</fullName>
    </submittedName>
</protein>
<evidence type="ECO:0000313" key="2">
    <source>
        <dbReference type="EMBL" id="OGZ00986.1"/>
    </source>
</evidence>